<keyword evidence="6" id="KW-1003">Cell membrane</keyword>
<keyword evidence="6" id="KW-0813">Transport</keyword>
<organism evidence="8 9">
    <name type="scientific">Coccomyxa subellipsoidea</name>
    <dbReference type="NCBI Taxonomy" id="248742"/>
    <lineage>
        <taxon>Eukaryota</taxon>
        <taxon>Viridiplantae</taxon>
        <taxon>Chlorophyta</taxon>
        <taxon>core chlorophytes</taxon>
        <taxon>Trebouxiophyceae</taxon>
        <taxon>Trebouxiophyceae incertae sedis</taxon>
        <taxon>Coccomyxaceae</taxon>
        <taxon>Coccomyxa</taxon>
    </lineage>
</organism>
<evidence type="ECO:0000256" key="4">
    <source>
        <dbReference type="ARBA" id="ARBA00022989"/>
    </source>
</evidence>
<keyword evidence="9" id="KW-1185">Reference proteome</keyword>
<keyword evidence="5 6" id="KW-0472">Membrane</keyword>
<feature type="transmembrane region" description="Helical" evidence="6">
    <location>
        <begin position="162"/>
        <end position="184"/>
    </location>
</feature>
<sequence>MFTLRKENPFASPEPFHDEIRLHDDAERGFATSSTSQEVPSALGAGANAWGGSGGGVGSSSSRSNGGTTNGTDPAGWEARLNAREEALIKREQAVAEAEGRIGRKNWPRCRPMLRHSIAEDVPDGRRGLVWRGYWAWILMAAGFCVDWITITMMFIAGKKGLSDWLFCTLISGFGLPLSFFLWHRFLYTASITDGACRWAVFFLFSAMQVGLAGWTFAGPPIVGKWAAGVFTMIDQFKGGSGVQIFFGICCIINMVLWGLAGLLGFAVWGEAYAAFRSKPATRPEAAQPTSRSWVPSVPSMPSMPGFGKKKDKLPLHVAMAGLSDNPPRG</sequence>
<comment type="similarity">
    <text evidence="2 6">Belongs to the SCAMP family.</text>
</comment>
<evidence type="ECO:0000313" key="8">
    <source>
        <dbReference type="EMBL" id="KAK9907580.1"/>
    </source>
</evidence>
<reference evidence="8 9" key="1">
    <citation type="journal article" date="2024" name="Nat. Commun.">
        <title>Phylogenomics reveals the evolutionary origins of lichenization in chlorophyte algae.</title>
        <authorList>
            <person name="Puginier C."/>
            <person name="Libourel C."/>
            <person name="Otte J."/>
            <person name="Skaloud P."/>
            <person name="Haon M."/>
            <person name="Grisel S."/>
            <person name="Petersen M."/>
            <person name="Berrin J.G."/>
            <person name="Delaux P.M."/>
            <person name="Dal Grande F."/>
            <person name="Keller J."/>
        </authorList>
    </citation>
    <scope>NUCLEOTIDE SEQUENCE [LARGE SCALE GENOMIC DNA]</scope>
    <source>
        <strain evidence="8 9">SAG 216-7</strain>
    </source>
</reference>
<evidence type="ECO:0000256" key="2">
    <source>
        <dbReference type="ARBA" id="ARBA00010482"/>
    </source>
</evidence>
<feature type="compositionally biased region" description="Gly residues" evidence="7">
    <location>
        <begin position="49"/>
        <end position="58"/>
    </location>
</feature>
<evidence type="ECO:0000256" key="3">
    <source>
        <dbReference type="ARBA" id="ARBA00022692"/>
    </source>
</evidence>
<name>A0ABR2YL25_9CHLO</name>
<comment type="subcellular location">
    <subcellularLocation>
        <location evidence="6">Cell membrane</location>
        <topology evidence="6">Multi-pass membrane protein</topology>
    </subcellularLocation>
    <subcellularLocation>
        <location evidence="6">Cytoplasmic vesicle</location>
        <location evidence="6">Secretory vesicle membrane</location>
        <topology evidence="6">Multi-pass membrane protein</topology>
    </subcellularLocation>
</comment>
<feature type="transmembrane region" description="Helical" evidence="6">
    <location>
        <begin position="196"/>
        <end position="218"/>
    </location>
</feature>
<dbReference type="PANTHER" id="PTHR10687:SF2">
    <property type="entry name" value="SECRETORY CARRIER-ASSOCIATED MEMBRANE PROTEIN"/>
    <property type="match status" value="1"/>
</dbReference>
<evidence type="ECO:0000313" key="9">
    <source>
        <dbReference type="Proteomes" id="UP001491310"/>
    </source>
</evidence>
<protein>
    <recommendedName>
        <fullName evidence="6">Secretory carrier-associated membrane protein</fullName>
        <shortName evidence="6">Secretory carrier membrane protein</shortName>
    </recommendedName>
</protein>
<gene>
    <name evidence="8" type="ORF">WJX75_006397</name>
</gene>
<dbReference type="PANTHER" id="PTHR10687">
    <property type="entry name" value="SECRETORY CARRIER-ASSOCIATED MEMBRANE PROTEIN SCAMP"/>
    <property type="match status" value="1"/>
</dbReference>
<dbReference type="Proteomes" id="UP001491310">
    <property type="component" value="Unassembled WGS sequence"/>
</dbReference>
<evidence type="ECO:0000256" key="5">
    <source>
        <dbReference type="ARBA" id="ARBA00023136"/>
    </source>
</evidence>
<evidence type="ECO:0000256" key="7">
    <source>
        <dbReference type="SAM" id="MobiDB-lite"/>
    </source>
</evidence>
<dbReference type="InterPro" id="IPR007273">
    <property type="entry name" value="SCAMP"/>
</dbReference>
<evidence type="ECO:0000256" key="1">
    <source>
        <dbReference type="ARBA" id="ARBA00004003"/>
    </source>
</evidence>
<dbReference type="Pfam" id="PF04144">
    <property type="entry name" value="SCAMP"/>
    <property type="match status" value="1"/>
</dbReference>
<comment type="function">
    <text evidence="1 6">Probably involved in membrane trafficking.</text>
</comment>
<feature type="region of interest" description="Disordered" evidence="7">
    <location>
        <begin position="30"/>
        <end position="76"/>
    </location>
</feature>
<feature type="transmembrane region" description="Helical" evidence="6">
    <location>
        <begin position="134"/>
        <end position="156"/>
    </location>
</feature>
<feature type="transmembrane region" description="Helical" evidence="6">
    <location>
        <begin position="245"/>
        <end position="269"/>
    </location>
</feature>
<comment type="caution">
    <text evidence="8">The sequence shown here is derived from an EMBL/GenBank/DDBJ whole genome shotgun (WGS) entry which is preliminary data.</text>
</comment>
<proteinExistence type="inferred from homology"/>
<keyword evidence="6" id="KW-0968">Cytoplasmic vesicle</keyword>
<feature type="compositionally biased region" description="Low complexity" evidence="7">
    <location>
        <begin position="59"/>
        <end position="72"/>
    </location>
</feature>
<dbReference type="EMBL" id="JALJOT010000009">
    <property type="protein sequence ID" value="KAK9907580.1"/>
    <property type="molecule type" value="Genomic_DNA"/>
</dbReference>
<keyword evidence="4 6" id="KW-1133">Transmembrane helix</keyword>
<accession>A0ABR2YL25</accession>
<keyword evidence="3 6" id="KW-0812">Transmembrane</keyword>
<evidence type="ECO:0000256" key="6">
    <source>
        <dbReference type="RuleBase" id="RU363122"/>
    </source>
</evidence>